<dbReference type="GO" id="GO:0003941">
    <property type="term" value="F:L-serine ammonia-lyase activity"/>
    <property type="evidence" value="ECO:0007669"/>
    <property type="project" value="UniProtKB-EC"/>
</dbReference>
<proteinExistence type="inferred from homology"/>
<comment type="catalytic activity">
    <reaction evidence="10">
        <text>L-serine = pyruvate + NH4(+)</text>
        <dbReference type="Rhea" id="RHEA:19169"/>
        <dbReference type="ChEBI" id="CHEBI:15361"/>
        <dbReference type="ChEBI" id="CHEBI:28938"/>
        <dbReference type="ChEBI" id="CHEBI:33384"/>
        <dbReference type="EC" id="4.3.1.17"/>
    </reaction>
</comment>
<evidence type="ECO:0000256" key="3">
    <source>
        <dbReference type="ARBA" id="ARBA00004742"/>
    </source>
</evidence>
<keyword evidence="13" id="KW-1185">Reference proteome</keyword>
<dbReference type="GO" id="GO:0009097">
    <property type="term" value="P:isoleucine biosynthetic process"/>
    <property type="evidence" value="ECO:0007669"/>
    <property type="project" value="TreeGrafter"/>
</dbReference>
<dbReference type="GO" id="GO:0004794">
    <property type="term" value="F:threonine deaminase activity"/>
    <property type="evidence" value="ECO:0007669"/>
    <property type="project" value="TreeGrafter"/>
</dbReference>
<comment type="caution">
    <text evidence="12">The sequence shown here is derived from an EMBL/GenBank/DDBJ whole genome shotgun (WGS) entry which is preliminary data.</text>
</comment>
<evidence type="ECO:0000256" key="7">
    <source>
        <dbReference type="ARBA" id="ARBA00022490"/>
    </source>
</evidence>
<dbReference type="AlphaFoldDB" id="A0A642V550"/>
<gene>
    <name evidence="12" type="ORF">TRICI_003069</name>
</gene>
<evidence type="ECO:0000256" key="6">
    <source>
        <dbReference type="ARBA" id="ARBA00022432"/>
    </source>
</evidence>
<dbReference type="OrthoDB" id="7773036at2759"/>
<dbReference type="PROSITE" id="PS00165">
    <property type="entry name" value="DEHYDRATASE_SER_THR"/>
    <property type="match status" value="1"/>
</dbReference>
<dbReference type="GO" id="GO:0006567">
    <property type="term" value="P:L-threonine catabolic process"/>
    <property type="evidence" value="ECO:0007669"/>
    <property type="project" value="TreeGrafter"/>
</dbReference>
<name>A0A642V550_9ASCO</name>
<dbReference type="PANTHER" id="PTHR48078">
    <property type="entry name" value="THREONINE DEHYDRATASE, MITOCHONDRIAL-RELATED"/>
    <property type="match status" value="1"/>
</dbReference>
<dbReference type="InterPro" id="IPR001926">
    <property type="entry name" value="TrpB-like_PALP"/>
</dbReference>
<dbReference type="GO" id="GO:0005737">
    <property type="term" value="C:cytoplasm"/>
    <property type="evidence" value="ECO:0007669"/>
    <property type="project" value="UniProtKB-SubCell"/>
</dbReference>
<comment type="pathway">
    <text evidence="3">Carbohydrate biosynthesis; gluconeogenesis.</text>
</comment>
<organism evidence="12 13">
    <name type="scientific">Trichomonascus ciferrii</name>
    <dbReference type="NCBI Taxonomy" id="44093"/>
    <lineage>
        <taxon>Eukaryota</taxon>
        <taxon>Fungi</taxon>
        <taxon>Dikarya</taxon>
        <taxon>Ascomycota</taxon>
        <taxon>Saccharomycotina</taxon>
        <taxon>Dipodascomycetes</taxon>
        <taxon>Dipodascales</taxon>
        <taxon>Trichomonascaceae</taxon>
        <taxon>Trichomonascus</taxon>
        <taxon>Trichomonascus ciferrii complex</taxon>
    </lineage>
</organism>
<evidence type="ECO:0000256" key="10">
    <source>
        <dbReference type="ARBA" id="ARBA00049406"/>
    </source>
</evidence>
<evidence type="ECO:0000256" key="4">
    <source>
        <dbReference type="ARBA" id="ARBA00010869"/>
    </source>
</evidence>
<evidence type="ECO:0000256" key="9">
    <source>
        <dbReference type="ARBA" id="ARBA00023239"/>
    </source>
</evidence>
<accession>A0A642V550</accession>
<keyword evidence="8" id="KW-0663">Pyridoxal phosphate</keyword>
<evidence type="ECO:0000256" key="1">
    <source>
        <dbReference type="ARBA" id="ARBA00001933"/>
    </source>
</evidence>
<evidence type="ECO:0000256" key="8">
    <source>
        <dbReference type="ARBA" id="ARBA00022898"/>
    </source>
</evidence>
<keyword evidence="7" id="KW-0963">Cytoplasm</keyword>
<dbReference type="VEuPathDB" id="FungiDB:TRICI_003069"/>
<sequence length="322" mass="34527">MVKKAYSETPLVRSGYLSSVLGCNVYLKLENTQPSGSFKSRGLGTLVQRGVEEHDGNCHFFSSSGGNAGLAAATAAKQYNQPCTVVVPTTTKGPMKERIRKAGAEVVVHGAHWAEADAYLRETVMKSVDPDVAPVYCHPFDNPVIWEGHSTLVDELHRQCGADKPDAIVLAVGGGGLFLGVAKGLERIKEWRDSVAVVAVETDNANCFNLSTHAGKQVRLEHPNSIATTLGSTYCPPEAVEYSKRIRTHSITVSDQEAVDGVVSFAEDHKHIVEPACGAALAAVYQNKMPIDLTPQSNVVVVVCGGTATSLEMLDSYRKDSF</sequence>
<dbReference type="InterPro" id="IPR000634">
    <property type="entry name" value="Ser/Thr_deHydtase_PyrdxlP-BS"/>
</dbReference>
<dbReference type="FunFam" id="3.40.50.1100:FF:000040">
    <property type="entry name" value="L-serine dehydratase, putative"/>
    <property type="match status" value="1"/>
</dbReference>
<dbReference type="Gene3D" id="3.40.50.1100">
    <property type="match status" value="2"/>
</dbReference>
<reference evidence="12" key="1">
    <citation type="journal article" date="2019" name="G3 (Bethesda)">
        <title>Genome Assemblies of Two Rare Opportunistic Yeast Pathogens: Diutina rugosa (syn. Candida rugosa) and Trichomonascus ciferrii (syn. Candida ciferrii).</title>
        <authorList>
            <person name="Mixao V."/>
            <person name="Saus E."/>
            <person name="Hansen A.P."/>
            <person name="Lass-Florl C."/>
            <person name="Gabaldon T."/>
        </authorList>
    </citation>
    <scope>NUCLEOTIDE SEQUENCE</scope>
    <source>
        <strain evidence="12">CBS 4856</strain>
    </source>
</reference>
<evidence type="ECO:0000313" key="13">
    <source>
        <dbReference type="Proteomes" id="UP000761534"/>
    </source>
</evidence>
<protein>
    <recommendedName>
        <fullName evidence="5">L-serine ammonia-lyase</fullName>
        <ecNumber evidence="5">4.3.1.17</ecNumber>
    </recommendedName>
</protein>
<dbReference type="GO" id="GO:0006565">
    <property type="term" value="P:L-serine catabolic process"/>
    <property type="evidence" value="ECO:0007669"/>
    <property type="project" value="TreeGrafter"/>
</dbReference>
<comment type="cofactor">
    <cofactor evidence="1">
        <name>pyridoxal 5'-phosphate</name>
        <dbReference type="ChEBI" id="CHEBI:597326"/>
    </cofactor>
</comment>
<evidence type="ECO:0000259" key="11">
    <source>
        <dbReference type="Pfam" id="PF00291"/>
    </source>
</evidence>
<feature type="domain" description="Tryptophan synthase beta chain-like PALP" evidence="11">
    <location>
        <begin position="4"/>
        <end position="305"/>
    </location>
</feature>
<evidence type="ECO:0000256" key="2">
    <source>
        <dbReference type="ARBA" id="ARBA00004496"/>
    </source>
</evidence>
<dbReference type="SUPFAM" id="SSF53686">
    <property type="entry name" value="Tryptophan synthase beta subunit-like PLP-dependent enzymes"/>
    <property type="match status" value="1"/>
</dbReference>
<dbReference type="PANTHER" id="PTHR48078:SF2">
    <property type="entry name" value="CATABOLIC L-SERINE_THREONINE DEHYDRATASE"/>
    <property type="match status" value="1"/>
</dbReference>
<dbReference type="InterPro" id="IPR036052">
    <property type="entry name" value="TrpB-like_PALP_sf"/>
</dbReference>
<keyword evidence="6" id="KW-0312">Gluconeogenesis</keyword>
<dbReference type="EMBL" id="SWFS01000213">
    <property type="protein sequence ID" value="KAA8913949.1"/>
    <property type="molecule type" value="Genomic_DNA"/>
</dbReference>
<dbReference type="GO" id="GO:0030170">
    <property type="term" value="F:pyridoxal phosphate binding"/>
    <property type="evidence" value="ECO:0007669"/>
    <property type="project" value="InterPro"/>
</dbReference>
<comment type="similarity">
    <text evidence="4">Belongs to the serine/threonine dehydratase family.</text>
</comment>
<dbReference type="InterPro" id="IPR050147">
    <property type="entry name" value="Ser/Thr_Dehydratase"/>
</dbReference>
<dbReference type="Proteomes" id="UP000761534">
    <property type="component" value="Unassembled WGS sequence"/>
</dbReference>
<keyword evidence="9" id="KW-0456">Lyase</keyword>
<comment type="subcellular location">
    <subcellularLocation>
        <location evidence="2">Cytoplasm</location>
    </subcellularLocation>
</comment>
<evidence type="ECO:0000313" key="12">
    <source>
        <dbReference type="EMBL" id="KAA8913949.1"/>
    </source>
</evidence>
<dbReference type="EC" id="4.3.1.17" evidence="5"/>
<dbReference type="GO" id="GO:0006094">
    <property type="term" value="P:gluconeogenesis"/>
    <property type="evidence" value="ECO:0007669"/>
    <property type="project" value="UniProtKB-KW"/>
</dbReference>
<dbReference type="Pfam" id="PF00291">
    <property type="entry name" value="PALP"/>
    <property type="match status" value="1"/>
</dbReference>
<evidence type="ECO:0000256" key="5">
    <source>
        <dbReference type="ARBA" id="ARBA00012093"/>
    </source>
</evidence>